<evidence type="ECO:0000256" key="1">
    <source>
        <dbReference type="SAM" id="MobiDB-lite"/>
    </source>
</evidence>
<organism evidence="2 3">
    <name type="scientific">Plantactinospora solaniradicis</name>
    <dbReference type="NCBI Taxonomy" id="1723736"/>
    <lineage>
        <taxon>Bacteria</taxon>
        <taxon>Bacillati</taxon>
        <taxon>Actinomycetota</taxon>
        <taxon>Actinomycetes</taxon>
        <taxon>Micromonosporales</taxon>
        <taxon>Micromonosporaceae</taxon>
        <taxon>Plantactinospora</taxon>
    </lineage>
</organism>
<reference evidence="3" key="1">
    <citation type="journal article" date="2019" name="Int. J. Syst. Evol. Microbiol.">
        <title>The Global Catalogue of Microorganisms (GCM) 10K type strain sequencing project: providing services to taxonomists for standard genome sequencing and annotation.</title>
        <authorList>
            <consortium name="The Broad Institute Genomics Platform"/>
            <consortium name="The Broad Institute Genome Sequencing Center for Infectious Disease"/>
            <person name="Wu L."/>
            <person name="Ma J."/>
        </authorList>
    </citation>
    <scope>NUCLEOTIDE SEQUENCE [LARGE SCALE GENOMIC DNA]</scope>
    <source>
        <strain evidence="3">ZS-35-S2</strain>
    </source>
</reference>
<dbReference type="Proteomes" id="UP001596203">
    <property type="component" value="Unassembled WGS sequence"/>
</dbReference>
<evidence type="ECO:0000313" key="3">
    <source>
        <dbReference type="Proteomes" id="UP001596203"/>
    </source>
</evidence>
<name>A0ABW1KAQ1_9ACTN</name>
<accession>A0ABW1KAQ1</accession>
<gene>
    <name evidence="2" type="ORF">ACFP2T_17820</name>
</gene>
<feature type="compositionally biased region" description="Low complexity" evidence="1">
    <location>
        <begin position="39"/>
        <end position="62"/>
    </location>
</feature>
<protein>
    <submittedName>
        <fullName evidence="2">Uncharacterized protein</fullName>
    </submittedName>
</protein>
<feature type="region of interest" description="Disordered" evidence="1">
    <location>
        <begin position="31"/>
        <end position="74"/>
    </location>
</feature>
<dbReference type="RefSeq" id="WP_377423028.1">
    <property type="nucleotide sequence ID" value="NZ_JBHSPR010000012.1"/>
</dbReference>
<evidence type="ECO:0000313" key="2">
    <source>
        <dbReference type="EMBL" id="MFC6018054.1"/>
    </source>
</evidence>
<comment type="caution">
    <text evidence="2">The sequence shown here is derived from an EMBL/GenBank/DDBJ whole genome shotgun (WGS) entry which is preliminary data.</text>
</comment>
<dbReference type="EMBL" id="JBHSPR010000012">
    <property type="protein sequence ID" value="MFC6018054.1"/>
    <property type="molecule type" value="Genomic_DNA"/>
</dbReference>
<sequence length="74" mass="8052">MSKVEFYATPGYGETQLANMHYNQAVRVGDRVETSAKVGGTTTGTSQSPSRTRSSGPSTTSREPWLWLVERGVT</sequence>
<keyword evidence="3" id="KW-1185">Reference proteome</keyword>
<proteinExistence type="predicted"/>